<dbReference type="AlphaFoldDB" id="A0A9D2ILS8"/>
<dbReference type="Proteomes" id="UP000824014">
    <property type="component" value="Unassembled WGS sequence"/>
</dbReference>
<reference evidence="6" key="2">
    <citation type="submission" date="2021-04" db="EMBL/GenBank/DDBJ databases">
        <authorList>
            <person name="Gilroy R."/>
        </authorList>
    </citation>
    <scope>NUCLEOTIDE SEQUENCE</scope>
    <source>
        <strain evidence="6">ChiHjej11B10-19426</strain>
    </source>
</reference>
<protein>
    <recommendedName>
        <fullName evidence="3">arginine deiminase</fullName>
        <ecNumber evidence="3">3.5.3.6</ecNumber>
    </recommendedName>
</protein>
<gene>
    <name evidence="6" type="ORF">H9816_03080</name>
</gene>
<dbReference type="GO" id="GO:0019546">
    <property type="term" value="P:L-arginine deiminase pathway"/>
    <property type="evidence" value="ECO:0007669"/>
    <property type="project" value="TreeGrafter"/>
</dbReference>
<evidence type="ECO:0000256" key="2">
    <source>
        <dbReference type="ARBA" id="ARBA00010206"/>
    </source>
</evidence>
<dbReference type="SUPFAM" id="SSF55909">
    <property type="entry name" value="Pentein"/>
    <property type="match status" value="1"/>
</dbReference>
<organism evidence="6 7">
    <name type="scientific">Candidatus Tidjanibacter faecipullorum</name>
    <dbReference type="NCBI Taxonomy" id="2838766"/>
    <lineage>
        <taxon>Bacteria</taxon>
        <taxon>Pseudomonadati</taxon>
        <taxon>Bacteroidota</taxon>
        <taxon>Bacteroidia</taxon>
        <taxon>Bacteroidales</taxon>
        <taxon>Rikenellaceae</taxon>
        <taxon>Tidjanibacter</taxon>
    </lineage>
</organism>
<evidence type="ECO:0000313" key="7">
    <source>
        <dbReference type="Proteomes" id="UP000824014"/>
    </source>
</evidence>
<dbReference type="Pfam" id="PF02274">
    <property type="entry name" value="ADI"/>
    <property type="match status" value="1"/>
</dbReference>
<comment type="catalytic activity">
    <reaction evidence="5">
        <text>L-arginine + H2O = L-citrulline + NH4(+)</text>
        <dbReference type="Rhea" id="RHEA:19597"/>
        <dbReference type="ChEBI" id="CHEBI:15377"/>
        <dbReference type="ChEBI" id="CHEBI:28938"/>
        <dbReference type="ChEBI" id="CHEBI:32682"/>
        <dbReference type="ChEBI" id="CHEBI:57743"/>
        <dbReference type="EC" id="3.5.3.6"/>
    </reaction>
</comment>
<evidence type="ECO:0000256" key="4">
    <source>
        <dbReference type="ARBA" id="ARBA00022801"/>
    </source>
</evidence>
<comment type="pathway">
    <text evidence="1">Amino-acid degradation; L-arginine degradation via ADI pathway; carbamoyl phosphate from L-arginine: step 1/2.</text>
</comment>
<reference evidence="6" key="1">
    <citation type="journal article" date="2021" name="PeerJ">
        <title>Extensive microbial diversity within the chicken gut microbiome revealed by metagenomics and culture.</title>
        <authorList>
            <person name="Gilroy R."/>
            <person name="Ravi A."/>
            <person name="Getino M."/>
            <person name="Pursley I."/>
            <person name="Horton D.L."/>
            <person name="Alikhan N.F."/>
            <person name="Baker D."/>
            <person name="Gharbi K."/>
            <person name="Hall N."/>
            <person name="Watson M."/>
            <person name="Adriaenssens E.M."/>
            <person name="Foster-Nyarko E."/>
            <person name="Jarju S."/>
            <person name="Secka A."/>
            <person name="Antonio M."/>
            <person name="Oren A."/>
            <person name="Chaudhuri R.R."/>
            <person name="La Ragione R."/>
            <person name="Hildebrand F."/>
            <person name="Pallen M.J."/>
        </authorList>
    </citation>
    <scope>NUCLEOTIDE SEQUENCE</scope>
    <source>
        <strain evidence="6">ChiHjej11B10-19426</strain>
    </source>
</reference>
<accession>A0A9D2ILS8</accession>
<dbReference type="PANTHER" id="PTHR47271">
    <property type="entry name" value="ARGININE DEIMINASE"/>
    <property type="match status" value="1"/>
</dbReference>
<evidence type="ECO:0000256" key="3">
    <source>
        <dbReference type="ARBA" id="ARBA00012171"/>
    </source>
</evidence>
<comment type="similarity">
    <text evidence="2">Belongs to the arginine deiminase family.</text>
</comment>
<dbReference type="PRINTS" id="PR01466">
    <property type="entry name" value="ARGDEIMINASE"/>
</dbReference>
<dbReference type="PANTHER" id="PTHR47271:SF2">
    <property type="entry name" value="ARGININE DEIMINASE"/>
    <property type="match status" value="1"/>
</dbReference>
<evidence type="ECO:0000256" key="5">
    <source>
        <dbReference type="ARBA" id="ARBA00049429"/>
    </source>
</evidence>
<comment type="caution">
    <text evidence="6">The sequence shown here is derived from an EMBL/GenBank/DDBJ whole genome shotgun (WGS) entry which is preliminary data.</text>
</comment>
<sequence>MKILMHEPAEELFLGVIHPDAALFADYFNVDQASKEHRNYREELRKAGAEVVTVSEILVDGTLDAEGNAVEGPALDQLREFAAQFLTYNTDAVPDERAHQERYKQEVLRKANPKDLLRIILLQPEIVLSRTQGNTGFAAVYKERPMMNLFYMRDQMIATFKGIVIARMHSPQREVESRVAEFCLNKIGMPPVGRIAGEGAYLEGGDFLPFGEAAFIGCGLRTTQKAIDQLMENDWLGTDKLMVVHDRWLEQEQMHLDTYFNCIDRDLVTLSANRYKAGPDSSQYLTVDVYERSNGGPYRKTVEGACFVEYLEKTLGVKVIPISRPDELNYANNYLTIAPRRIMVVAGQSQELQQAFADNGVNATWIPLANLTRGYGAAHCMTQILTTEPVF</sequence>
<name>A0A9D2ILS8_9BACT</name>
<evidence type="ECO:0000313" key="6">
    <source>
        <dbReference type="EMBL" id="HIZ14882.1"/>
    </source>
</evidence>
<keyword evidence="4" id="KW-0378">Hydrolase</keyword>
<proteinExistence type="inferred from homology"/>
<dbReference type="EMBL" id="DXCC01000008">
    <property type="protein sequence ID" value="HIZ14882.1"/>
    <property type="molecule type" value="Genomic_DNA"/>
</dbReference>
<evidence type="ECO:0000256" key="1">
    <source>
        <dbReference type="ARBA" id="ARBA00005213"/>
    </source>
</evidence>
<dbReference type="Gene3D" id="3.75.10.10">
    <property type="entry name" value="L-arginine/glycine Amidinotransferase, Chain A"/>
    <property type="match status" value="1"/>
</dbReference>
<dbReference type="EC" id="3.5.3.6" evidence="3"/>
<dbReference type="InterPro" id="IPR003876">
    <property type="entry name" value="Arg_deiminase"/>
</dbReference>
<dbReference type="GO" id="GO:0016990">
    <property type="term" value="F:arginine deiminase activity"/>
    <property type="evidence" value="ECO:0007669"/>
    <property type="project" value="UniProtKB-EC"/>
</dbReference>